<evidence type="ECO:0000313" key="1">
    <source>
        <dbReference type="EMBL" id="WNL27661.1"/>
    </source>
</evidence>
<name>A0AA96L1E9_9BACT</name>
<dbReference type="Gene3D" id="3.40.50.12580">
    <property type="match status" value="1"/>
</dbReference>
<evidence type="ECO:0000313" key="3">
    <source>
        <dbReference type="EMBL" id="WNP37694.1"/>
    </source>
</evidence>
<accession>A0AA96L1E9</accession>
<sequence>MKKFLYLPIESKVREFDAKILIALEALQNDYIVIIGSKSMMRYMKFLPKGILFYKDSSAPMEQRFKNFKKIGHKIIVHDEEGFVQMNWDDYCKTRINFDTLKYVDKYLCWGNEQFKAIEQAKININKNLSMVKVGHPRIDLLRNPIRNYNFDKSINGKMILINTKLGEYNHQKGETAWIDIMKNHNMIQSESFLKLKMEQVSYKKSLMEYYINLINSISGKYKDCKIILRPHPVENVDKWKELTRDLSNVIVTNEKPIGYWIHQSDLVIHTGCTTALEAFIMDKPVITFKPIDDKRFEVPLPDSISLKATNEEQCVELISKLMNNDYDYDTYKKNGNEILCKNIESLKGEFAYKKIVEELDKLEVQPVNFSFILQIKIKSLFLIQKIKSYAKKYLKPTPLNENQVFHKNDIELSVQNLQKVIDMQDYTIIDKLSDNIYMLWKK</sequence>
<dbReference type="SUPFAM" id="SSF53756">
    <property type="entry name" value="UDP-Glycosyltransferase/glycogen phosphorylase"/>
    <property type="match status" value="1"/>
</dbReference>
<organism evidence="3">
    <name type="scientific">Arcobacter sp. AZ-2023</name>
    <dbReference type="NCBI Taxonomy" id="3074453"/>
    <lineage>
        <taxon>Bacteria</taxon>
        <taxon>Pseudomonadati</taxon>
        <taxon>Campylobacterota</taxon>
        <taxon>Epsilonproteobacteria</taxon>
        <taxon>Campylobacterales</taxon>
        <taxon>Arcobacteraceae</taxon>
        <taxon>Arcobacter</taxon>
    </lineage>
</organism>
<reference evidence="3" key="1">
    <citation type="submission" date="2023-09" db="EMBL/GenBank/DDBJ databases">
        <title>Arcobacter tbilisiensis sp. nov. isolated from chicken meat in Tbilisi, Georgia.</title>
        <authorList>
            <person name="Matthias R."/>
            <person name="Zautner A.E."/>
        </authorList>
    </citation>
    <scope>NUCLEOTIDE SEQUENCE</scope>
    <source>
        <strain evidence="3">LEO 101</strain>
        <strain evidence="1">LEO 49</strain>
        <strain evidence="4">LEO 50</strain>
        <strain evidence="2">LEO 53</strain>
    </source>
</reference>
<dbReference type="EMBL" id="CP135131">
    <property type="protein sequence ID" value="WNP39786.1"/>
    <property type="molecule type" value="Genomic_DNA"/>
</dbReference>
<dbReference type="NCBIfam" id="TIGR04396">
    <property type="entry name" value="surf_polysacc"/>
    <property type="match status" value="1"/>
</dbReference>
<evidence type="ECO:0000313" key="2">
    <source>
        <dbReference type="EMBL" id="WNL31544.1"/>
    </source>
</evidence>
<dbReference type="EMBL" id="CP135130">
    <property type="protein sequence ID" value="WNP37694.1"/>
    <property type="molecule type" value="Genomic_DNA"/>
</dbReference>
<evidence type="ECO:0008006" key="5">
    <source>
        <dbReference type="Google" id="ProtNLM"/>
    </source>
</evidence>
<dbReference type="InterPro" id="IPR043148">
    <property type="entry name" value="TagF_C"/>
</dbReference>
<proteinExistence type="predicted"/>
<dbReference type="EMBL" id="CP134855">
    <property type="protein sequence ID" value="WNL31544.1"/>
    <property type="molecule type" value="Genomic_DNA"/>
</dbReference>
<dbReference type="InterPro" id="IPR030906">
    <property type="entry name" value="Surf_polysacc"/>
</dbReference>
<protein>
    <recommendedName>
        <fullName evidence="5">Surface carbohydrate biosynthesis protein</fullName>
    </recommendedName>
</protein>
<dbReference type="AlphaFoldDB" id="A0AA96L1E9"/>
<evidence type="ECO:0000313" key="4">
    <source>
        <dbReference type="EMBL" id="WNP39786.1"/>
    </source>
</evidence>
<gene>
    <name evidence="3" type="ORF">RJG58_08635</name>
    <name evidence="4" type="ORF">RMP69_08635</name>
    <name evidence="1" type="ORF">RMQ65_10280</name>
    <name evidence="2" type="ORF">RMQ67_08635</name>
</gene>
<dbReference type="EMBL" id="CP134853">
    <property type="protein sequence ID" value="WNL27661.1"/>
    <property type="molecule type" value="Genomic_DNA"/>
</dbReference>